<dbReference type="Proteomes" id="UP000309174">
    <property type="component" value="Unassembled WGS sequence"/>
</dbReference>
<evidence type="ECO:0000313" key="3">
    <source>
        <dbReference type="EMBL" id="TMQ90129.1"/>
    </source>
</evidence>
<dbReference type="InterPro" id="IPR050483">
    <property type="entry name" value="CoA-transferase_III_domain"/>
</dbReference>
<proteinExistence type="predicted"/>
<gene>
    <name evidence="3" type="ORF">ETD83_36785</name>
</gene>
<evidence type="ECO:0008006" key="5">
    <source>
        <dbReference type="Google" id="ProtNLM"/>
    </source>
</evidence>
<dbReference type="GO" id="GO:0008410">
    <property type="term" value="F:CoA-transferase activity"/>
    <property type="evidence" value="ECO:0007669"/>
    <property type="project" value="TreeGrafter"/>
</dbReference>
<dbReference type="PANTHER" id="PTHR48207">
    <property type="entry name" value="SUCCINATE--HYDROXYMETHYLGLUTARATE COA-TRANSFERASE"/>
    <property type="match status" value="1"/>
</dbReference>
<dbReference type="Gene3D" id="3.40.50.10540">
    <property type="entry name" value="Crotonobetainyl-coa:carnitine coa-transferase, domain 1"/>
    <property type="match status" value="1"/>
</dbReference>
<dbReference type="PANTHER" id="PTHR48207:SF3">
    <property type="entry name" value="SUCCINATE--HYDROXYMETHYLGLUTARATE COA-TRANSFERASE"/>
    <property type="match status" value="1"/>
</dbReference>
<keyword evidence="1" id="KW-0808">Transferase</keyword>
<reference evidence="3 4" key="1">
    <citation type="submission" date="2019-05" db="EMBL/GenBank/DDBJ databases">
        <title>Draft genome sequence of Actinomadura sp. 14C53.</title>
        <authorList>
            <person name="Saricaoglu S."/>
            <person name="Isik K."/>
        </authorList>
    </citation>
    <scope>NUCLEOTIDE SEQUENCE [LARGE SCALE GENOMIC DNA]</scope>
    <source>
        <strain evidence="3 4">14C53</strain>
    </source>
</reference>
<protein>
    <recommendedName>
        <fullName evidence="5">CoA transferase</fullName>
    </recommendedName>
</protein>
<comment type="caution">
    <text evidence="3">The sequence shown here is derived from an EMBL/GenBank/DDBJ whole genome shotgun (WGS) entry which is preliminary data.</text>
</comment>
<dbReference type="Pfam" id="PF02515">
    <property type="entry name" value="CoA_transf_3"/>
    <property type="match status" value="1"/>
</dbReference>
<evidence type="ECO:0000256" key="2">
    <source>
        <dbReference type="SAM" id="MobiDB-lite"/>
    </source>
</evidence>
<evidence type="ECO:0000313" key="4">
    <source>
        <dbReference type="Proteomes" id="UP000309174"/>
    </source>
</evidence>
<keyword evidence="4" id="KW-1185">Reference proteome</keyword>
<evidence type="ECO:0000256" key="1">
    <source>
        <dbReference type="ARBA" id="ARBA00022679"/>
    </source>
</evidence>
<name>A0A5C4J0G4_9ACTN</name>
<dbReference type="EMBL" id="VCKW01000324">
    <property type="protein sequence ID" value="TMQ90129.1"/>
    <property type="molecule type" value="Genomic_DNA"/>
</dbReference>
<accession>A0A5C4J0G4</accession>
<dbReference type="InterPro" id="IPR023606">
    <property type="entry name" value="CoA-Trfase_III_dom_1_sf"/>
</dbReference>
<dbReference type="OrthoDB" id="9058532at2"/>
<sequence length="168" mass="18096">MAAVAPSRIGTCPPRSARADQALALSVTSEFNHRAVSLVAWAGARTRTAGREPHRLRGRSRWPGPTNHRLGGESGMAPTFISTNRCKRSFGVDLSDPRGVDLLKRLAAEADVLVENLAPGALDRFGIDLAGLRRANPELITLSSQMMGPSGPWRGWPGRIFQVSTESD</sequence>
<organism evidence="3 4">
    <name type="scientific">Actinomadura soli</name>
    <dbReference type="NCBI Taxonomy" id="2508997"/>
    <lineage>
        <taxon>Bacteria</taxon>
        <taxon>Bacillati</taxon>
        <taxon>Actinomycetota</taxon>
        <taxon>Actinomycetes</taxon>
        <taxon>Streptosporangiales</taxon>
        <taxon>Thermomonosporaceae</taxon>
        <taxon>Actinomadura</taxon>
    </lineage>
</organism>
<dbReference type="InterPro" id="IPR003673">
    <property type="entry name" value="CoA-Trfase_fam_III"/>
</dbReference>
<feature type="region of interest" description="Disordered" evidence="2">
    <location>
        <begin position="49"/>
        <end position="78"/>
    </location>
</feature>
<dbReference type="SUPFAM" id="SSF89796">
    <property type="entry name" value="CoA-transferase family III (CaiB/BaiF)"/>
    <property type="match status" value="1"/>
</dbReference>
<dbReference type="AlphaFoldDB" id="A0A5C4J0G4"/>